<organism evidence="2">
    <name type="scientific">Gibberella zeae</name>
    <name type="common">Wheat head blight fungus</name>
    <name type="synonym">Fusarium graminearum</name>
    <dbReference type="NCBI Taxonomy" id="5518"/>
    <lineage>
        <taxon>Eukaryota</taxon>
        <taxon>Fungi</taxon>
        <taxon>Dikarya</taxon>
        <taxon>Ascomycota</taxon>
        <taxon>Pezizomycotina</taxon>
        <taxon>Sordariomycetes</taxon>
        <taxon>Hypocreomycetidae</taxon>
        <taxon>Hypocreales</taxon>
        <taxon>Nectriaceae</taxon>
        <taxon>Fusarium</taxon>
    </lineage>
</organism>
<name>A0A0E3SX05_GIBZA</name>
<dbReference type="GO" id="GO:0005739">
    <property type="term" value="C:mitochondrion"/>
    <property type="evidence" value="ECO:0007669"/>
    <property type="project" value="UniProtKB-ARBA"/>
</dbReference>
<dbReference type="InterPro" id="IPR027434">
    <property type="entry name" value="Homing_endonucl"/>
</dbReference>
<reference evidence="2" key="1">
    <citation type="journal article" date="2018" name="PeerJ">
        <title>First steps towards mitochondrial pan-genomics: detailed analysis of Fusarium graminearum mitogenomes.</title>
        <authorList>
            <person name="Brankovics B."/>
            <person name="Kulik T."/>
            <person name="Sawicki J."/>
            <person name="Bilska K."/>
            <person name="Zhang H."/>
            <person name="de Hoog G.S."/>
            <person name="van der Lee T.A."/>
            <person name="Waalwijk C."/>
            <person name="van Diepeningen A.D."/>
        </authorList>
    </citation>
    <scope>NUCLEOTIDE SEQUENCE</scope>
    <source>
        <strain evidence="2">CBS 119173</strain>
    </source>
</reference>
<dbReference type="Gene3D" id="3.10.28.10">
    <property type="entry name" value="Homing endonucleases"/>
    <property type="match status" value="2"/>
</dbReference>
<feature type="domain" description="Homing endonuclease LAGLIDADG" evidence="1">
    <location>
        <begin position="31"/>
        <end position="129"/>
    </location>
</feature>
<protein>
    <submittedName>
        <fullName evidence="2">LAGLIDADG endonuclease</fullName>
    </submittedName>
</protein>
<keyword evidence="2" id="KW-0540">Nuclease</keyword>
<dbReference type="GO" id="GO:0004519">
    <property type="term" value="F:endonuclease activity"/>
    <property type="evidence" value="ECO:0007669"/>
    <property type="project" value="UniProtKB-KW"/>
</dbReference>
<keyword evidence="2" id="KW-0255">Endonuclease</keyword>
<dbReference type="PANTHER" id="PTHR36181:SF4">
    <property type="entry name" value="LAGLIDADG ENDONUCLEASE"/>
    <property type="match status" value="1"/>
</dbReference>
<keyword evidence="2" id="KW-0496">Mitochondrion</keyword>
<dbReference type="InterPro" id="IPR051289">
    <property type="entry name" value="LAGLIDADG_Endonuclease"/>
</dbReference>
<dbReference type="SUPFAM" id="SSF55608">
    <property type="entry name" value="Homing endonucleases"/>
    <property type="match status" value="2"/>
</dbReference>
<dbReference type="InterPro" id="IPR004860">
    <property type="entry name" value="LAGLIDADG_dom"/>
</dbReference>
<accession>A0A0E3SX05</accession>
<evidence type="ECO:0000259" key="1">
    <source>
        <dbReference type="Pfam" id="PF00961"/>
    </source>
</evidence>
<keyword evidence="2" id="KW-0378">Hydrolase</keyword>
<geneLocation type="mitochondrion" evidence="2"/>
<evidence type="ECO:0000313" key="2">
    <source>
        <dbReference type="EMBL" id="AKB93522.1"/>
    </source>
</evidence>
<dbReference type="FunFam" id="3.10.28.10:FF:000010">
    <property type="entry name" value="LAGLIDADG homing endonuclease I-LtrII"/>
    <property type="match status" value="1"/>
</dbReference>
<gene>
    <name evidence="2" type="primary">heg30</name>
</gene>
<proteinExistence type="predicted"/>
<dbReference type="AlphaFoldDB" id="A0A0E3SX05"/>
<dbReference type="PANTHER" id="PTHR36181">
    <property type="entry name" value="INTRON-ENCODED ENDONUCLEASE AI3-RELATED"/>
    <property type="match status" value="1"/>
</dbReference>
<feature type="domain" description="Homing endonuclease LAGLIDADG" evidence="1">
    <location>
        <begin position="189"/>
        <end position="287"/>
    </location>
</feature>
<sequence>MNTFSTKTLFFSNKKPNSVLPMQQLDPYFVTGLIDAEGCFTVRVRRNPKAKLGWSVETLFVIGFDKKDLNLLILLKDYFKGVGNISSSNDSVRYTVGSMKDLVNVIIPHFSNYPLITKKKVDFFLLTKVLGIIIQKDHLTLEGLQKIVALKASMNWGLPEELKKSFPDIQVVELPFIENKKVTSLEWFAGFTTGEGCFQIKSFKSNTKLGKTIRLTFTITQHNRDKELMASLADLLGCGGIYSYKNNSAIDYKVSRINDLTEILIPIFDKYSVLGAKNLDYQDFKTAALLIKNGEHLTEEGMINLLKLKENMNKGRKN</sequence>
<dbReference type="EMBL" id="KP966552">
    <property type="protein sequence ID" value="AKB93522.1"/>
    <property type="molecule type" value="Genomic_DNA"/>
</dbReference>
<dbReference type="Pfam" id="PF00961">
    <property type="entry name" value="LAGLIDADG_1"/>
    <property type="match status" value="2"/>
</dbReference>